<dbReference type="RefSeq" id="XP_024329839.1">
    <property type="nucleotide sequence ID" value="XM_024473833.1"/>
</dbReference>
<reference evidence="2 3" key="1">
    <citation type="journal article" date="2015" name="Environ. Microbiol.">
        <title>Genome analyses suggest the presence of polyploidy and recent human-driven expansions in eight global populations of the honeybee pathogen Nosema ceranae.</title>
        <authorList>
            <person name="Pelin A."/>
            <person name="Selman M."/>
            <person name="Aris-Brosou S."/>
            <person name="Farinelli L."/>
            <person name="Corradi N."/>
        </authorList>
    </citation>
    <scope>NUCLEOTIDE SEQUENCE [LARGE SCALE GENOMIC DNA]</scope>
    <source>
        <strain evidence="2 3">PA08 1199</strain>
    </source>
</reference>
<keyword evidence="3" id="KW-1185">Reference proteome</keyword>
<keyword evidence="1" id="KW-0812">Transmembrane</keyword>
<evidence type="ECO:0000313" key="3">
    <source>
        <dbReference type="Proteomes" id="UP000034350"/>
    </source>
</evidence>
<sequence>MNDKTILEEIIKINEIDVLALLCQLRIIAVASLAGFVCIIF</sequence>
<name>A0A0F9YMW9_9MICR</name>
<gene>
    <name evidence="2" type="ORF">AAJ76_1190005595</name>
</gene>
<evidence type="ECO:0000313" key="2">
    <source>
        <dbReference type="EMBL" id="KKO74097.1"/>
    </source>
</evidence>
<organism evidence="2 3">
    <name type="scientific">Vairimorpha ceranae</name>
    <dbReference type="NCBI Taxonomy" id="40302"/>
    <lineage>
        <taxon>Eukaryota</taxon>
        <taxon>Fungi</taxon>
        <taxon>Fungi incertae sedis</taxon>
        <taxon>Microsporidia</taxon>
        <taxon>Nosematidae</taxon>
        <taxon>Vairimorpha</taxon>
    </lineage>
</organism>
<dbReference type="EMBL" id="JPQZ01000119">
    <property type="protein sequence ID" value="KKO74097.1"/>
    <property type="molecule type" value="Genomic_DNA"/>
</dbReference>
<dbReference type="AlphaFoldDB" id="A0A0F9YMW9"/>
<keyword evidence="1" id="KW-1133">Transmembrane helix</keyword>
<keyword evidence="1" id="KW-0472">Membrane</keyword>
<evidence type="ECO:0000256" key="1">
    <source>
        <dbReference type="SAM" id="Phobius"/>
    </source>
</evidence>
<dbReference type="GeneID" id="36318730"/>
<accession>A0A0F9YMW9</accession>
<feature type="transmembrane region" description="Helical" evidence="1">
    <location>
        <begin position="18"/>
        <end position="40"/>
    </location>
</feature>
<protein>
    <submittedName>
        <fullName evidence="2">Uncharacterized protein</fullName>
    </submittedName>
</protein>
<dbReference type="Proteomes" id="UP000034350">
    <property type="component" value="Unassembled WGS sequence"/>
</dbReference>
<proteinExistence type="predicted"/>
<comment type="caution">
    <text evidence="2">The sequence shown here is derived from an EMBL/GenBank/DDBJ whole genome shotgun (WGS) entry which is preliminary data.</text>
</comment>
<dbReference type="VEuPathDB" id="MicrosporidiaDB:AAJ76_1190005595"/>